<organism evidence="3 4">
    <name type="scientific">Nocardioides caeni</name>
    <dbReference type="NCBI Taxonomy" id="574700"/>
    <lineage>
        <taxon>Bacteria</taxon>
        <taxon>Bacillati</taxon>
        <taxon>Actinomycetota</taxon>
        <taxon>Actinomycetes</taxon>
        <taxon>Propionibacteriales</taxon>
        <taxon>Nocardioidaceae</taxon>
        <taxon>Nocardioides</taxon>
    </lineage>
</organism>
<comment type="similarity">
    <text evidence="1">Belongs to the Rv1128c/1148c/1588c/1702c/1945/3466 family.</text>
</comment>
<proteinExistence type="inferred from homology"/>
<dbReference type="GO" id="GO:0008270">
    <property type="term" value="F:zinc ion binding"/>
    <property type="evidence" value="ECO:0007669"/>
    <property type="project" value="InterPro"/>
</dbReference>
<dbReference type="RefSeq" id="WP_136564072.1">
    <property type="nucleotide sequence ID" value="NZ_BAABLS010000007.1"/>
</dbReference>
<reference evidence="3 4" key="1">
    <citation type="journal article" date="2009" name="Int. J. Syst. Evol. Microbiol.">
        <title>Nocardioides caeni sp. nov., isolated from wastewater.</title>
        <authorList>
            <person name="Yoon J.H."/>
            <person name="Kang S.J."/>
            <person name="Park S."/>
            <person name="Kim W."/>
            <person name="Oh T.K."/>
        </authorList>
    </citation>
    <scope>NUCLEOTIDE SEQUENCE [LARGE SCALE GENOMIC DNA]</scope>
    <source>
        <strain evidence="3 4">DSM 23134</strain>
    </source>
</reference>
<dbReference type="Proteomes" id="UP000307087">
    <property type="component" value="Unassembled WGS sequence"/>
</dbReference>
<evidence type="ECO:0000256" key="1">
    <source>
        <dbReference type="ARBA" id="ARBA00023450"/>
    </source>
</evidence>
<feature type="domain" description="HNH nuclease" evidence="2">
    <location>
        <begin position="381"/>
        <end position="433"/>
    </location>
</feature>
<dbReference type="SMART" id="SM00507">
    <property type="entry name" value="HNHc"/>
    <property type="match status" value="1"/>
</dbReference>
<accession>A0A4S8N0H6</accession>
<name>A0A4S8N0H6_9ACTN</name>
<dbReference type="OrthoDB" id="3634417at2"/>
<protein>
    <submittedName>
        <fullName evidence="3">DUF222 domain-containing protein</fullName>
    </submittedName>
</protein>
<dbReference type="Pfam" id="PF02720">
    <property type="entry name" value="DUF222"/>
    <property type="match status" value="1"/>
</dbReference>
<dbReference type="CDD" id="cd00085">
    <property type="entry name" value="HNHc"/>
    <property type="match status" value="1"/>
</dbReference>
<dbReference type="Pfam" id="PF01844">
    <property type="entry name" value="HNH"/>
    <property type="match status" value="1"/>
</dbReference>
<dbReference type="InterPro" id="IPR003870">
    <property type="entry name" value="DUF222"/>
</dbReference>
<dbReference type="InterPro" id="IPR003615">
    <property type="entry name" value="HNH_nuc"/>
</dbReference>
<dbReference type="EMBL" id="STGW01000015">
    <property type="protein sequence ID" value="THV09243.1"/>
    <property type="molecule type" value="Genomic_DNA"/>
</dbReference>
<gene>
    <name evidence="3" type="ORF">E9934_16875</name>
</gene>
<dbReference type="GO" id="GO:0004519">
    <property type="term" value="F:endonuclease activity"/>
    <property type="evidence" value="ECO:0007669"/>
    <property type="project" value="InterPro"/>
</dbReference>
<dbReference type="AlphaFoldDB" id="A0A4S8N0H6"/>
<evidence type="ECO:0000313" key="3">
    <source>
        <dbReference type="EMBL" id="THV09243.1"/>
    </source>
</evidence>
<dbReference type="InterPro" id="IPR002711">
    <property type="entry name" value="HNH"/>
</dbReference>
<dbReference type="GO" id="GO:0003676">
    <property type="term" value="F:nucleic acid binding"/>
    <property type="evidence" value="ECO:0007669"/>
    <property type="project" value="InterPro"/>
</dbReference>
<sequence>MDSPIAHDDPPAGSLRAAGVAAAAGELVATDWSAVPSDDLPAMVADIARAQAMLGASLLAVADRLGECDAVQELGWASVKDFLTHMTGGHKGSGSGIIRTAGRLRHLPAVKEALEEGRISMDQTRAIATQVSRFPLEQEIRSDIAGILVEKATQGLDASDLVTSVPAAVREYDPDGSILSLEADRARNERNAHANRFLSFTNDIHGGVSVRGYATIEDVERIKTVLMPLSAPVASEPGACGGVPHVPGAPILDDDGQPIARSSCPEPGCAHDGSDPREHGVRLWDALVELAERARATDDLPHDHGARPRIVVTIDHERLRRDLADTNFVPIDDQGRLGSGQLLSAGVVRRLACDAEILPVVLGSESEVLDVGRSHRLVTPALWNALVLRDRHCAFPGCSRLPLACDAHHIVHWADGGVTSLANLIMLCRHHHTTIHRSPWTVAIDPATGRPVWTRPPGARIARLGPMPAPHAA</sequence>
<dbReference type="Gene3D" id="1.10.30.50">
    <property type="match status" value="1"/>
</dbReference>
<evidence type="ECO:0000259" key="2">
    <source>
        <dbReference type="SMART" id="SM00507"/>
    </source>
</evidence>
<evidence type="ECO:0000313" key="4">
    <source>
        <dbReference type="Proteomes" id="UP000307087"/>
    </source>
</evidence>
<keyword evidence="4" id="KW-1185">Reference proteome</keyword>
<comment type="caution">
    <text evidence="3">The sequence shown here is derived from an EMBL/GenBank/DDBJ whole genome shotgun (WGS) entry which is preliminary data.</text>
</comment>